<dbReference type="GO" id="GO:0003677">
    <property type="term" value="F:DNA binding"/>
    <property type="evidence" value="ECO:0007669"/>
    <property type="project" value="InterPro"/>
</dbReference>
<dbReference type="InterPro" id="IPR039353">
    <property type="entry name" value="TF_Adf1"/>
</dbReference>
<dbReference type="SMART" id="SM00595">
    <property type="entry name" value="MADF"/>
    <property type="match status" value="1"/>
</dbReference>
<dbReference type="AlphaFoldDB" id="A0A8B8IZ51"/>
<feature type="domain" description="MADF" evidence="2">
    <location>
        <begin position="14"/>
        <end position="106"/>
    </location>
</feature>
<dbReference type="InterPro" id="IPR006578">
    <property type="entry name" value="MADF-dom"/>
</dbReference>
<dbReference type="PROSITE" id="PS51029">
    <property type="entry name" value="MADF"/>
    <property type="match status" value="1"/>
</dbReference>
<keyword evidence="1" id="KW-0539">Nucleus</keyword>
<sequence>MSEEAVKLAISTERMIFLIKDKSCIWDRMDPSYRDKFCREKAWYEIYKELYPTFDNLKEGQKIRIGQQISKKWFNIRDAYVKSIRGPKRRPYIYSQAMSFLDPVILGDRQDAQDYLEEQSMDGEPEIWLNESSFVDVDVNESQAKKPRHELKEYLDVSENDTIVNIFSKMINREEDEDRAFFTSITPTVKTLTDSAKIEFRIEVMKLLQKLKNDTNNEIVIKTNDSDNE</sequence>
<dbReference type="PANTHER" id="PTHR12243">
    <property type="entry name" value="MADF DOMAIN TRANSCRIPTION FACTOR"/>
    <property type="match status" value="1"/>
</dbReference>
<dbReference type="Proteomes" id="UP001652626">
    <property type="component" value="Chromosome 27"/>
</dbReference>
<dbReference type="GeneID" id="113404897"/>
<evidence type="ECO:0000256" key="1">
    <source>
        <dbReference type="PROSITE-ProRule" id="PRU00371"/>
    </source>
</evidence>
<proteinExistence type="predicted"/>
<evidence type="ECO:0000259" key="2">
    <source>
        <dbReference type="PROSITE" id="PS51029"/>
    </source>
</evidence>
<evidence type="ECO:0000259" key="3">
    <source>
        <dbReference type="PROSITE" id="PS51031"/>
    </source>
</evidence>
<organism evidence="4 5">
    <name type="scientific">Vanessa tameamea</name>
    <name type="common">Kamehameha butterfly</name>
    <dbReference type="NCBI Taxonomy" id="334116"/>
    <lineage>
        <taxon>Eukaryota</taxon>
        <taxon>Metazoa</taxon>
        <taxon>Ecdysozoa</taxon>
        <taxon>Arthropoda</taxon>
        <taxon>Hexapoda</taxon>
        <taxon>Insecta</taxon>
        <taxon>Pterygota</taxon>
        <taxon>Neoptera</taxon>
        <taxon>Endopterygota</taxon>
        <taxon>Lepidoptera</taxon>
        <taxon>Glossata</taxon>
        <taxon>Ditrysia</taxon>
        <taxon>Papilionoidea</taxon>
        <taxon>Nymphalidae</taxon>
        <taxon>Nymphalinae</taxon>
        <taxon>Vanessa</taxon>
    </lineage>
</organism>
<dbReference type="Pfam" id="PF02944">
    <property type="entry name" value="BESS"/>
    <property type="match status" value="1"/>
</dbReference>
<dbReference type="Pfam" id="PF10545">
    <property type="entry name" value="MADF_DNA_bdg"/>
    <property type="match status" value="1"/>
</dbReference>
<reference evidence="5" key="1">
    <citation type="submission" date="2025-08" db="UniProtKB">
        <authorList>
            <consortium name="RefSeq"/>
        </authorList>
    </citation>
    <scope>IDENTIFICATION</scope>
    <source>
        <tissue evidence="5">Whole body</tissue>
    </source>
</reference>
<dbReference type="PANTHER" id="PTHR12243:SF67">
    <property type="entry name" value="COREPRESSOR OF PANGOLIN, ISOFORM A-RELATED"/>
    <property type="match status" value="1"/>
</dbReference>
<comment type="subcellular location">
    <subcellularLocation>
        <location evidence="1">Nucleus</location>
    </subcellularLocation>
</comment>
<dbReference type="RefSeq" id="XP_026501756.1">
    <property type="nucleotide sequence ID" value="XM_026645971.2"/>
</dbReference>
<dbReference type="InterPro" id="IPR004210">
    <property type="entry name" value="BESS_motif"/>
</dbReference>
<accession>A0A8B8IZ51</accession>
<dbReference type="OrthoDB" id="7442800at2759"/>
<evidence type="ECO:0000313" key="4">
    <source>
        <dbReference type="Proteomes" id="UP001652626"/>
    </source>
</evidence>
<dbReference type="PROSITE" id="PS51031">
    <property type="entry name" value="BESS"/>
    <property type="match status" value="1"/>
</dbReference>
<keyword evidence="4" id="KW-1185">Reference proteome</keyword>
<name>A0A8B8IZ51_VANTA</name>
<gene>
    <name evidence="5" type="primary">LOC113404897</name>
</gene>
<feature type="domain" description="BESS" evidence="3">
    <location>
        <begin position="175"/>
        <end position="214"/>
    </location>
</feature>
<dbReference type="GO" id="GO:0005634">
    <property type="term" value="C:nucleus"/>
    <property type="evidence" value="ECO:0007669"/>
    <property type="project" value="UniProtKB-SubCell"/>
</dbReference>
<dbReference type="OMA" id="QQISKKW"/>
<evidence type="ECO:0000313" key="5">
    <source>
        <dbReference type="RefSeq" id="XP_026501756.1"/>
    </source>
</evidence>
<protein>
    <submittedName>
        <fullName evidence="5">Uncharacterized protein LOC113404897</fullName>
    </submittedName>
</protein>